<dbReference type="InterPro" id="IPR004692">
    <property type="entry name" value="SecG"/>
</dbReference>
<evidence type="ECO:0000256" key="3">
    <source>
        <dbReference type="ARBA" id="ARBA00022448"/>
    </source>
</evidence>
<evidence type="ECO:0000256" key="7">
    <source>
        <dbReference type="ARBA" id="ARBA00022989"/>
    </source>
</evidence>
<feature type="transmembrane region" description="Helical" evidence="10">
    <location>
        <begin position="56"/>
        <end position="73"/>
    </location>
</feature>
<comment type="subcellular location">
    <subcellularLocation>
        <location evidence="1 10">Cell membrane</location>
        <topology evidence="1 10">Multi-pass membrane protein</topology>
    </subcellularLocation>
</comment>
<evidence type="ECO:0000256" key="5">
    <source>
        <dbReference type="ARBA" id="ARBA00022692"/>
    </source>
</evidence>
<keyword evidence="4 10" id="KW-1003">Cell membrane</keyword>
<keyword evidence="5 10" id="KW-0812">Transmembrane</keyword>
<evidence type="ECO:0000256" key="6">
    <source>
        <dbReference type="ARBA" id="ARBA00022927"/>
    </source>
</evidence>
<keyword evidence="8 10" id="KW-0811">Translocation</keyword>
<evidence type="ECO:0000256" key="4">
    <source>
        <dbReference type="ARBA" id="ARBA00022475"/>
    </source>
</evidence>
<dbReference type="GO" id="GO:0065002">
    <property type="term" value="P:intracellular protein transmembrane transport"/>
    <property type="evidence" value="ECO:0007669"/>
    <property type="project" value="TreeGrafter"/>
</dbReference>
<dbReference type="Pfam" id="PF03840">
    <property type="entry name" value="SecG"/>
    <property type="match status" value="1"/>
</dbReference>
<dbReference type="PANTHER" id="PTHR34182:SF1">
    <property type="entry name" value="PROTEIN-EXPORT MEMBRANE PROTEIN SECG"/>
    <property type="match status" value="1"/>
</dbReference>
<gene>
    <name evidence="11" type="primary">secG</name>
    <name evidence="11" type="ORF">FYJ83_04415</name>
</gene>
<comment type="caution">
    <text evidence="10">Lacks conserved residue(s) required for the propagation of feature annotation.</text>
</comment>
<reference evidence="11 12" key="1">
    <citation type="submission" date="2019-09" db="EMBL/GenBank/DDBJ databases">
        <title>In-depth cultivation of the pig gut microbiome towards novel bacterial diversity and tailored functional studies.</title>
        <authorList>
            <person name="Wylensek D."/>
            <person name="Hitch T.C.A."/>
            <person name="Clavel T."/>
        </authorList>
    </citation>
    <scope>NUCLEOTIDE SEQUENCE [LARGE SCALE GENOMIC DNA]</scope>
    <source>
        <strain evidence="11 12">WCA3-693-APC-4?</strain>
    </source>
</reference>
<keyword evidence="9 10" id="KW-0472">Membrane</keyword>
<dbReference type="PRINTS" id="PR01651">
    <property type="entry name" value="SECGEXPORT"/>
</dbReference>
<comment type="similarity">
    <text evidence="2 10">Belongs to the SecG family.</text>
</comment>
<dbReference type="GO" id="GO:0009306">
    <property type="term" value="P:protein secretion"/>
    <property type="evidence" value="ECO:0007669"/>
    <property type="project" value="UniProtKB-UniRule"/>
</dbReference>
<evidence type="ECO:0000256" key="10">
    <source>
        <dbReference type="RuleBase" id="RU365087"/>
    </source>
</evidence>
<evidence type="ECO:0000256" key="2">
    <source>
        <dbReference type="ARBA" id="ARBA00008445"/>
    </source>
</evidence>
<dbReference type="NCBIfam" id="TIGR00810">
    <property type="entry name" value="secG"/>
    <property type="match status" value="1"/>
</dbReference>
<keyword evidence="12" id="KW-1185">Reference proteome</keyword>
<sequence>MTIFFSVVVLISSLSLIVSVVMQEGSESGLGAIGGGSEPLFGKSRGTSREDMLKRITVISAVIFIISTLVLAAK</sequence>
<dbReference type="Proteomes" id="UP000469523">
    <property type="component" value="Unassembled WGS sequence"/>
</dbReference>
<keyword evidence="3 10" id="KW-0813">Transport</keyword>
<organism evidence="11 12">
    <name type="scientific">Tissierella pigra</name>
    <dbReference type="NCBI Taxonomy" id="2607614"/>
    <lineage>
        <taxon>Bacteria</taxon>
        <taxon>Bacillati</taxon>
        <taxon>Bacillota</taxon>
        <taxon>Tissierellia</taxon>
        <taxon>Tissierellales</taxon>
        <taxon>Tissierellaceae</taxon>
        <taxon>Tissierella</taxon>
    </lineage>
</organism>
<proteinExistence type="inferred from homology"/>
<evidence type="ECO:0000256" key="1">
    <source>
        <dbReference type="ARBA" id="ARBA00004651"/>
    </source>
</evidence>
<evidence type="ECO:0000313" key="12">
    <source>
        <dbReference type="Proteomes" id="UP000469523"/>
    </source>
</evidence>
<dbReference type="EMBL" id="VUNQ01000006">
    <property type="protein sequence ID" value="MSU00711.1"/>
    <property type="molecule type" value="Genomic_DNA"/>
</dbReference>
<accession>A0A6N7XF70</accession>
<comment type="caution">
    <text evidence="11">The sequence shown here is derived from an EMBL/GenBank/DDBJ whole genome shotgun (WGS) entry which is preliminary data.</text>
</comment>
<dbReference type="RefSeq" id="WP_154439136.1">
    <property type="nucleotide sequence ID" value="NZ_JAHLPJ010000001.1"/>
</dbReference>
<evidence type="ECO:0000256" key="8">
    <source>
        <dbReference type="ARBA" id="ARBA00023010"/>
    </source>
</evidence>
<dbReference type="GO" id="GO:0005886">
    <property type="term" value="C:plasma membrane"/>
    <property type="evidence" value="ECO:0007669"/>
    <property type="project" value="UniProtKB-SubCell"/>
</dbReference>
<keyword evidence="6 10" id="KW-0653">Protein transport</keyword>
<name>A0A6N7XF70_9FIRM</name>
<dbReference type="GO" id="GO:0015450">
    <property type="term" value="F:protein-transporting ATPase activity"/>
    <property type="evidence" value="ECO:0007669"/>
    <property type="project" value="UniProtKB-UniRule"/>
</dbReference>
<keyword evidence="7 10" id="KW-1133">Transmembrane helix</keyword>
<comment type="function">
    <text evidence="10">Involved in protein export. Participates in an early event of protein translocation.</text>
</comment>
<protein>
    <recommendedName>
        <fullName evidence="10">Protein-export membrane protein SecG</fullName>
    </recommendedName>
</protein>
<evidence type="ECO:0000256" key="9">
    <source>
        <dbReference type="ARBA" id="ARBA00023136"/>
    </source>
</evidence>
<dbReference type="GO" id="GO:0043952">
    <property type="term" value="P:protein transport by the Sec complex"/>
    <property type="evidence" value="ECO:0007669"/>
    <property type="project" value="TreeGrafter"/>
</dbReference>
<evidence type="ECO:0000313" key="11">
    <source>
        <dbReference type="EMBL" id="MSU00711.1"/>
    </source>
</evidence>
<dbReference type="AlphaFoldDB" id="A0A6N7XF70"/>
<dbReference type="PANTHER" id="PTHR34182">
    <property type="entry name" value="PROTEIN-EXPORT MEMBRANE PROTEIN SECG"/>
    <property type="match status" value="1"/>
</dbReference>